<evidence type="ECO:0000259" key="11">
    <source>
        <dbReference type="PROSITE" id="PS51805"/>
    </source>
</evidence>
<dbReference type="Pfam" id="PF00533">
    <property type="entry name" value="BRCT"/>
    <property type="match status" value="1"/>
</dbReference>
<evidence type="ECO:0000313" key="13">
    <source>
        <dbReference type="Proteomes" id="UP001327560"/>
    </source>
</evidence>
<dbReference type="FunFam" id="3.40.50.10190:FF:000006">
    <property type="entry name" value="Breast cancer type 1 susceptibility protein homolog"/>
    <property type="match status" value="1"/>
</dbReference>
<dbReference type="CDD" id="cd17734">
    <property type="entry name" value="BRCT_Bard1_rpt1"/>
    <property type="match status" value="1"/>
</dbReference>
<keyword evidence="5" id="KW-0863">Zinc-finger</keyword>
<evidence type="ECO:0000256" key="3">
    <source>
        <dbReference type="ARBA" id="ARBA00022737"/>
    </source>
</evidence>
<feature type="region of interest" description="Disordered" evidence="9">
    <location>
        <begin position="95"/>
        <end position="127"/>
    </location>
</feature>
<dbReference type="SMART" id="SM00292">
    <property type="entry name" value="BRCT"/>
    <property type="match status" value="2"/>
</dbReference>
<keyword evidence="3" id="KW-0677">Repeat</keyword>
<dbReference type="EMBL" id="CP136895">
    <property type="protein sequence ID" value="WOL09951.1"/>
    <property type="molecule type" value="Genomic_DNA"/>
</dbReference>
<dbReference type="Proteomes" id="UP001327560">
    <property type="component" value="Chromosome 6"/>
</dbReference>
<dbReference type="InterPro" id="IPR001357">
    <property type="entry name" value="BRCT_dom"/>
</dbReference>
<evidence type="ECO:0000259" key="10">
    <source>
        <dbReference type="PROSITE" id="PS50172"/>
    </source>
</evidence>
<keyword evidence="13" id="KW-1185">Reference proteome</keyword>
<organism evidence="12 13">
    <name type="scientific">Canna indica</name>
    <name type="common">Indian-shot</name>
    <dbReference type="NCBI Taxonomy" id="4628"/>
    <lineage>
        <taxon>Eukaryota</taxon>
        <taxon>Viridiplantae</taxon>
        <taxon>Streptophyta</taxon>
        <taxon>Embryophyta</taxon>
        <taxon>Tracheophyta</taxon>
        <taxon>Spermatophyta</taxon>
        <taxon>Magnoliopsida</taxon>
        <taxon>Liliopsida</taxon>
        <taxon>Zingiberales</taxon>
        <taxon>Cannaceae</taxon>
        <taxon>Canna</taxon>
    </lineage>
</organism>
<evidence type="ECO:0000256" key="7">
    <source>
        <dbReference type="ARBA" id="ARBA00023204"/>
    </source>
</evidence>
<keyword evidence="4" id="KW-0227">DNA damage</keyword>
<evidence type="ECO:0000256" key="4">
    <source>
        <dbReference type="ARBA" id="ARBA00022763"/>
    </source>
</evidence>
<dbReference type="PROSITE" id="PS50172">
    <property type="entry name" value="BRCT"/>
    <property type="match status" value="2"/>
</dbReference>
<dbReference type="GO" id="GO:0008270">
    <property type="term" value="F:zinc ion binding"/>
    <property type="evidence" value="ECO:0007669"/>
    <property type="project" value="UniProtKB-KW"/>
</dbReference>
<evidence type="ECO:0000256" key="5">
    <source>
        <dbReference type="ARBA" id="ARBA00022771"/>
    </source>
</evidence>
<keyword evidence="2" id="KW-0479">Metal-binding</keyword>
<keyword evidence="6" id="KW-0862">Zinc</keyword>
<evidence type="ECO:0000256" key="2">
    <source>
        <dbReference type="ARBA" id="ARBA00022723"/>
    </source>
</evidence>
<keyword evidence="7" id="KW-0234">DNA repair</keyword>
<reference evidence="12 13" key="1">
    <citation type="submission" date="2023-10" db="EMBL/GenBank/DDBJ databases">
        <title>Chromosome-scale genome assembly provides insights into flower coloration mechanisms of Canna indica.</title>
        <authorList>
            <person name="Li C."/>
        </authorList>
    </citation>
    <scope>NUCLEOTIDE SEQUENCE [LARGE SCALE GENOMIC DNA]</scope>
    <source>
        <tissue evidence="12">Flower</tissue>
    </source>
</reference>
<dbReference type="SMART" id="SM00249">
    <property type="entry name" value="PHD"/>
    <property type="match status" value="1"/>
</dbReference>
<evidence type="ECO:0000256" key="8">
    <source>
        <dbReference type="ARBA" id="ARBA00023242"/>
    </source>
</evidence>
<feature type="compositionally biased region" description="Polar residues" evidence="9">
    <location>
        <begin position="23"/>
        <end position="33"/>
    </location>
</feature>
<evidence type="ECO:0000256" key="1">
    <source>
        <dbReference type="ARBA" id="ARBA00004123"/>
    </source>
</evidence>
<feature type="domain" description="PHD-type" evidence="11">
    <location>
        <begin position="170"/>
        <end position="290"/>
    </location>
</feature>
<dbReference type="InterPro" id="IPR034732">
    <property type="entry name" value="EPHD"/>
</dbReference>
<feature type="compositionally biased region" description="Basic and acidic residues" evidence="9">
    <location>
        <begin position="112"/>
        <end position="127"/>
    </location>
</feature>
<protein>
    <submittedName>
        <fullName evidence="12">BRCA1-associated RING domain protein 1</fullName>
    </submittedName>
</protein>
<dbReference type="InterPro" id="IPR001965">
    <property type="entry name" value="Znf_PHD"/>
</dbReference>
<dbReference type="PANTHER" id="PTHR13763:SF9">
    <property type="entry name" value="BRCA1-ASSOCIATED RING DOMAIN PROTEIN 1"/>
    <property type="match status" value="1"/>
</dbReference>
<sequence length="551" mass="61199">MNATVNAVLKQGPQIDISDTKTHSGGSPDSGTNKLVDKSEGHQMHSMDNQRSSHVKSCTTLFGILNAGKIKHGGENLENKLNAIEKAREETEVNKFLAPEDPYSPQSSGFQKDSDYGSNDGRRETRTERLLVSGVSKRGRDSAACQIEDGFMVESKKQKVDADDMHEQPIADCAFCHTSRDTEASGPMLHYLDGEPMADYRALQPNVLHVHQRCIEWAPQVYFVGETAMNLEAELARASKIKCSHCGLKGAALGCYNKSCRRSYHVPCADDLSECRWDYENFLLLCPIHSSNRLPCDKSSHKKKISANNSICHSNSNMDQPSYTKHAVEAWTASPIETREWMLCGSALLRDDKDLVDDFVSLTRVATTSAWNLKITHVIAATDKHGACSRTLKVLMAILGGKWVLRVDWLKACMEAGHPVPEEPYEVSHDIHGSFDGPRNGRLRAIQKAPKLFSGLTFYFSGFFMPNYKKYLETLISAAGGKFLEKSEVIQTTFIVYNAEPPQGSDSNDLNEVINKRKEDAKEFAAKTCSRVIAHTWLLDSIASCNLSQNV</sequence>
<dbReference type="GO" id="GO:0000724">
    <property type="term" value="P:double-strand break repair via homologous recombination"/>
    <property type="evidence" value="ECO:0007669"/>
    <property type="project" value="TreeGrafter"/>
</dbReference>
<feature type="domain" description="BRCT" evidence="10">
    <location>
        <begin position="448"/>
        <end position="542"/>
    </location>
</feature>
<evidence type="ECO:0000313" key="12">
    <source>
        <dbReference type="EMBL" id="WOL09951.1"/>
    </source>
</evidence>
<feature type="region of interest" description="Disordered" evidence="9">
    <location>
        <begin position="1"/>
        <end position="37"/>
    </location>
</feature>
<proteinExistence type="predicted"/>
<dbReference type="InterPro" id="IPR031099">
    <property type="entry name" value="BRCA1-associated"/>
</dbReference>
<dbReference type="GO" id="GO:0004842">
    <property type="term" value="F:ubiquitin-protein transferase activity"/>
    <property type="evidence" value="ECO:0007669"/>
    <property type="project" value="TreeGrafter"/>
</dbReference>
<dbReference type="Gene3D" id="3.40.50.10190">
    <property type="entry name" value="BRCT domain"/>
    <property type="match status" value="2"/>
</dbReference>
<dbReference type="GO" id="GO:0045944">
    <property type="term" value="P:positive regulation of transcription by RNA polymerase II"/>
    <property type="evidence" value="ECO:0007669"/>
    <property type="project" value="TreeGrafter"/>
</dbReference>
<dbReference type="InterPro" id="IPR036420">
    <property type="entry name" value="BRCT_dom_sf"/>
</dbReference>
<dbReference type="Pfam" id="PF13771">
    <property type="entry name" value="zf-HC5HC2H"/>
    <property type="match status" value="1"/>
</dbReference>
<accession>A0AAQ3QEM2</accession>
<dbReference type="GO" id="GO:0005634">
    <property type="term" value="C:nucleus"/>
    <property type="evidence" value="ECO:0007669"/>
    <property type="project" value="UniProtKB-SubCell"/>
</dbReference>
<dbReference type="FunFam" id="3.30.40.10:FF:000310">
    <property type="entry name" value="Breast cancer associated RING 1"/>
    <property type="match status" value="1"/>
</dbReference>
<evidence type="ECO:0000256" key="6">
    <source>
        <dbReference type="ARBA" id="ARBA00022833"/>
    </source>
</evidence>
<dbReference type="Pfam" id="PF16589">
    <property type="entry name" value="BRCT_2"/>
    <property type="match status" value="1"/>
</dbReference>
<evidence type="ECO:0000256" key="9">
    <source>
        <dbReference type="SAM" id="MobiDB-lite"/>
    </source>
</evidence>
<gene>
    <name evidence="12" type="ORF">Cni_G18705</name>
</gene>
<comment type="subcellular location">
    <subcellularLocation>
        <location evidence="1">Nucleus</location>
    </subcellularLocation>
</comment>
<dbReference type="SUPFAM" id="SSF52113">
    <property type="entry name" value="BRCT domain"/>
    <property type="match status" value="2"/>
</dbReference>
<dbReference type="InterPro" id="IPR013083">
    <property type="entry name" value="Znf_RING/FYVE/PHD"/>
</dbReference>
<keyword evidence="8" id="KW-0539">Nucleus</keyword>
<dbReference type="PROSITE" id="PS51805">
    <property type="entry name" value="EPHD"/>
    <property type="match status" value="1"/>
</dbReference>
<dbReference type="PANTHER" id="PTHR13763">
    <property type="entry name" value="BREAST CANCER TYPE 1 SUSCEPTIBILITY PROTEIN BRCA1"/>
    <property type="match status" value="1"/>
</dbReference>
<dbReference type="AlphaFoldDB" id="A0AAQ3QEM2"/>
<name>A0AAQ3QEM2_9LILI</name>
<feature type="domain" description="BRCT" evidence="10">
    <location>
        <begin position="374"/>
        <end position="427"/>
    </location>
</feature>
<dbReference type="Gene3D" id="3.30.40.10">
    <property type="entry name" value="Zinc/RING finger domain, C3HC4 (zinc finger)"/>
    <property type="match status" value="1"/>
</dbReference>